<protein>
    <recommendedName>
        <fullName evidence="5">SPOR domain-containing protein</fullName>
    </recommendedName>
</protein>
<keyword evidence="2" id="KW-0732">Signal</keyword>
<dbReference type="PROSITE" id="PS51257">
    <property type="entry name" value="PROKAR_LIPOPROTEIN"/>
    <property type="match status" value="1"/>
</dbReference>
<organism evidence="3 4">
    <name type="scientific">Luteimonas composti</name>
    <dbReference type="NCBI Taxonomy" id="398257"/>
    <lineage>
        <taxon>Bacteria</taxon>
        <taxon>Pseudomonadati</taxon>
        <taxon>Pseudomonadota</taxon>
        <taxon>Gammaproteobacteria</taxon>
        <taxon>Lysobacterales</taxon>
        <taxon>Lysobacteraceae</taxon>
        <taxon>Luteimonas</taxon>
    </lineage>
</organism>
<feature type="region of interest" description="Disordered" evidence="1">
    <location>
        <begin position="22"/>
        <end position="49"/>
    </location>
</feature>
<reference evidence="3" key="2">
    <citation type="submission" date="2023-04" db="EMBL/GenBank/DDBJ databases">
        <authorList>
            <person name="Sun J.-Q."/>
        </authorList>
    </citation>
    <scope>NUCLEOTIDE SEQUENCE</scope>
    <source>
        <strain evidence="3">CC-YY355</strain>
    </source>
</reference>
<comment type="caution">
    <text evidence="3">The sequence shown here is derived from an EMBL/GenBank/DDBJ whole genome shotgun (WGS) entry which is preliminary data.</text>
</comment>
<dbReference type="EMBL" id="JARYGX010000023">
    <property type="protein sequence ID" value="MDH7454062.1"/>
    <property type="molecule type" value="Genomic_DNA"/>
</dbReference>
<name>A0ABT6MTV8_9GAMM</name>
<dbReference type="RefSeq" id="WP_280943268.1">
    <property type="nucleotide sequence ID" value="NZ_JARYGX010000023.1"/>
</dbReference>
<dbReference type="Proteomes" id="UP001160550">
    <property type="component" value="Unassembled WGS sequence"/>
</dbReference>
<gene>
    <name evidence="3" type="ORF">QF205_13430</name>
</gene>
<feature type="signal peptide" evidence="2">
    <location>
        <begin position="1"/>
        <end position="22"/>
    </location>
</feature>
<evidence type="ECO:0000256" key="2">
    <source>
        <dbReference type="SAM" id="SignalP"/>
    </source>
</evidence>
<feature type="compositionally biased region" description="Low complexity" evidence="1">
    <location>
        <begin position="22"/>
        <end position="37"/>
    </location>
</feature>
<feature type="chain" id="PRO_5046706309" description="SPOR domain-containing protein" evidence="2">
    <location>
        <begin position="23"/>
        <end position="167"/>
    </location>
</feature>
<evidence type="ECO:0000313" key="3">
    <source>
        <dbReference type="EMBL" id="MDH7454062.1"/>
    </source>
</evidence>
<proteinExistence type="predicted"/>
<reference evidence="3" key="1">
    <citation type="journal article" date="2007" name="Int. J. Syst. Evol. Microbiol.">
        <title>Luteimonas composti sp. nov., a moderately thermophilic bacterium isolated from food waste.</title>
        <authorList>
            <person name="Young C.C."/>
            <person name="Kampfer P."/>
            <person name="Chen W.M."/>
            <person name="Yen W.S."/>
            <person name="Arun A.B."/>
            <person name="Lai W.A."/>
            <person name="Shen F.T."/>
            <person name="Rekha P.D."/>
            <person name="Lin K.Y."/>
            <person name="Chou J.H."/>
        </authorList>
    </citation>
    <scope>NUCLEOTIDE SEQUENCE</scope>
    <source>
        <strain evidence="3">CC-YY355</strain>
    </source>
</reference>
<evidence type="ECO:0008006" key="5">
    <source>
        <dbReference type="Google" id="ProtNLM"/>
    </source>
</evidence>
<sequence length="167" mass="17757">MTAKPLLLVPLALLLAACQERPATGQPAQDAQAAAAPSEPPAPATPARPFEAALPAGVTLSFRHHARSTKTVQDKEGASWERYTMEFLGSTPKDATLALMDDMRRAGFEAGKPKKRKGGYRVRFSREGYGEAIAIVRPAERDKLRHPEAAGVVQLAFPAAAGTVAAE</sequence>
<evidence type="ECO:0000313" key="4">
    <source>
        <dbReference type="Proteomes" id="UP001160550"/>
    </source>
</evidence>
<evidence type="ECO:0000256" key="1">
    <source>
        <dbReference type="SAM" id="MobiDB-lite"/>
    </source>
</evidence>
<accession>A0ABT6MTV8</accession>
<keyword evidence="4" id="KW-1185">Reference proteome</keyword>